<protein>
    <submittedName>
        <fullName evidence="3">Stress protein</fullName>
    </submittedName>
</protein>
<dbReference type="Pfam" id="PF02342">
    <property type="entry name" value="TerD"/>
    <property type="match status" value="1"/>
</dbReference>
<organism evidence="3 4">
    <name type="scientific">Zymomonas mobilis subsp. pomaceae (strain ATCC 29192 / DSM 22645 / JCM 10191 / CCUG 17912 / NBRC 13757 / NCIMB 11200 / NRRL B-4491 / Barker I)</name>
    <dbReference type="NCBI Taxonomy" id="579138"/>
    <lineage>
        <taxon>Bacteria</taxon>
        <taxon>Pseudomonadati</taxon>
        <taxon>Pseudomonadota</taxon>
        <taxon>Alphaproteobacteria</taxon>
        <taxon>Sphingomonadales</taxon>
        <taxon>Zymomonadaceae</taxon>
        <taxon>Zymomonas</taxon>
    </lineage>
</organism>
<dbReference type="InterPro" id="IPR051324">
    <property type="entry name" value="Stress/Tellurium_Resist"/>
</dbReference>
<sequence length="191" mass="21225">MVSLLKGQTISLTKKDTKLRRIAFGVGWDAKKTRGFFSRLLSDNNIDLDASCLLIDNKASIIDTVWFRQLQSKDGSVIHSGDNLTGDGEGDDEIIYVDLSKLPSSVLTLIFTINSFQGDTFDKIENAYVRLLDIDKNTELARYNLTESGSHTGLIMCSLSRRSGEWQMKAIGLKSTGRTFREMMSAIASCL</sequence>
<dbReference type="EMBL" id="CP002865">
    <property type="protein sequence ID" value="AEI37931.1"/>
    <property type="molecule type" value="Genomic_DNA"/>
</dbReference>
<reference evidence="3 4" key="1">
    <citation type="journal article" date="2011" name="J. Bacteriol.">
        <title>Genome sequence of the ethanol-producing Zymomonas mobilis subsp. pomaceae lectotype strain ATCC 29192.</title>
        <authorList>
            <person name="Kouvelis V.N."/>
            <person name="Davenport K.W."/>
            <person name="Brettin T.S."/>
            <person name="Bruce D."/>
            <person name="Detter C."/>
            <person name="Han C.S."/>
            <person name="Nolan M."/>
            <person name="Tapia R."/>
            <person name="Damoulaki A."/>
            <person name="Kyrpides N.C."/>
            <person name="Typas M.A."/>
            <person name="Pappas K.M."/>
        </authorList>
    </citation>
    <scope>NUCLEOTIDE SEQUENCE [LARGE SCALE GENOMIC DNA]</scope>
    <source>
        <strain evidence="4">ATCC 29192 / DSM 22645 / JCM 10191 / CCUG 17912 / NBRC 13757 / NCIMB 11200 / NRRL B-4491 / Barker I</strain>
    </source>
</reference>
<evidence type="ECO:0000256" key="1">
    <source>
        <dbReference type="ARBA" id="ARBA00022686"/>
    </source>
</evidence>
<dbReference type="PANTHER" id="PTHR32097">
    <property type="entry name" value="CAMP-BINDING PROTEIN 1-RELATED"/>
    <property type="match status" value="1"/>
</dbReference>
<dbReference type="KEGG" id="zmp:Zymop_1035"/>
<dbReference type="GO" id="GO:0046690">
    <property type="term" value="P:response to tellurium ion"/>
    <property type="evidence" value="ECO:0007669"/>
    <property type="project" value="UniProtKB-KW"/>
</dbReference>
<keyword evidence="1" id="KW-0778">Tellurium resistance</keyword>
<dbReference type="HOGENOM" id="CLU_055120_3_2_5"/>
<proteinExistence type="predicted"/>
<dbReference type="Gene3D" id="2.60.60.30">
    <property type="entry name" value="sav2460 like domains"/>
    <property type="match status" value="1"/>
</dbReference>
<dbReference type="eggNOG" id="COG2310">
    <property type="taxonomic scope" value="Bacteria"/>
</dbReference>
<feature type="domain" description="TerD" evidence="2">
    <location>
        <begin position="2"/>
        <end position="173"/>
    </location>
</feature>
<evidence type="ECO:0000313" key="4">
    <source>
        <dbReference type="Proteomes" id="UP000000491"/>
    </source>
</evidence>
<dbReference type="InterPro" id="IPR003325">
    <property type="entry name" value="TerD"/>
</dbReference>
<dbReference type="PANTHER" id="PTHR32097:SF17">
    <property type="entry name" value="CAMP-BINDING PROTEIN 1-RELATED"/>
    <property type="match status" value="1"/>
</dbReference>
<evidence type="ECO:0000259" key="2">
    <source>
        <dbReference type="Pfam" id="PF02342"/>
    </source>
</evidence>
<name>F8ET27_ZYMMT</name>
<dbReference type="PATRIC" id="fig|579138.3.peg.1097"/>
<dbReference type="CDD" id="cd06974">
    <property type="entry name" value="TerD_like"/>
    <property type="match status" value="1"/>
</dbReference>
<evidence type="ECO:0000313" key="3">
    <source>
        <dbReference type="EMBL" id="AEI37931.1"/>
    </source>
</evidence>
<dbReference type="Proteomes" id="UP000000491">
    <property type="component" value="Chromosome"/>
</dbReference>
<dbReference type="AlphaFoldDB" id="F8ET27"/>
<dbReference type="RefSeq" id="WP_013934326.1">
    <property type="nucleotide sequence ID" value="NC_015709.1"/>
</dbReference>
<dbReference type="STRING" id="579138.Zymop_1035"/>
<gene>
    <name evidence="3" type="ordered locus">Zymop_1035</name>
</gene>
<accession>F8ET27</accession>